<evidence type="ECO:0000313" key="4">
    <source>
        <dbReference type="EMBL" id="GAA0459361.1"/>
    </source>
</evidence>
<dbReference type="InterPro" id="IPR015422">
    <property type="entry name" value="PyrdxlP-dep_Trfase_small"/>
</dbReference>
<dbReference type="EMBL" id="BAAADN010000022">
    <property type="protein sequence ID" value="GAA0459361.1"/>
    <property type="molecule type" value="Genomic_DNA"/>
</dbReference>
<name>A0AAV3SE83_HALDO</name>
<evidence type="ECO:0000256" key="3">
    <source>
        <dbReference type="RuleBase" id="RU003560"/>
    </source>
</evidence>
<dbReference type="RefSeq" id="WP_244703955.1">
    <property type="nucleotide sequence ID" value="NZ_BAAADN010000022.1"/>
</dbReference>
<dbReference type="EMBL" id="CP095005">
    <property type="protein sequence ID" value="UOO95759.1"/>
    <property type="molecule type" value="Genomic_DNA"/>
</dbReference>
<dbReference type="InterPro" id="IPR015424">
    <property type="entry name" value="PyrdxlP-dep_Trfase"/>
</dbReference>
<dbReference type="Proteomes" id="UP001500962">
    <property type="component" value="Unassembled WGS sequence"/>
</dbReference>
<dbReference type="PANTHER" id="PTHR43094">
    <property type="entry name" value="AMINOTRANSFERASE"/>
    <property type="match status" value="1"/>
</dbReference>
<evidence type="ECO:0000313" key="7">
    <source>
        <dbReference type="Proteomes" id="UP001500962"/>
    </source>
</evidence>
<dbReference type="InterPro" id="IPR005814">
    <property type="entry name" value="Aminotrans_3"/>
</dbReference>
<keyword evidence="6" id="KW-1185">Reference proteome</keyword>
<dbReference type="InterPro" id="IPR049704">
    <property type="entry name" value="Aminotrans_3_PPA_site"/>
</dbReference>
<accession>A0AAV3SE83</accession>
<dbReference type="CDD" id="cd00610">
    <property type="entry name" value="OAT_like"/>
    <property type="match status" value="1"/>
</dbReference>
<organism evidence="4 7">
    <name type="scientific">Halococcus dombrowskii</name>
    <dbReference type="NCBI Taxonomy" id="179637"/>
    <lineage>
        <taxon>Archaea</taxon>
        <taxon>Methanobacteriati</taxon>
        <taxon>Methanobacteriota</taxon>
        <taxon>Stenosarchaea group</taxon>
        <taxon>Halobacteria</taxon>
        <taxon>Halobacteriales</taxon>
        <taxon>Halococcaceae</taxon>
        <taxon>Halococcus</taxon>
    </lineage>
</organism>
<dbReference type="PANTHER" id="PTHR43094:SF1">
    <property type="entry name" value="AMINOTRANSFERASE CLASS-III"/>
    <property type="match status" value="1"/>
</dbReference>
<reference evidence="4" key="3">
    <citation type="submission" date="2023-12" db="EMBL/GenBank/DDBJ databases">
        <authorList>
            <person name="Sun Q."/>
            <person name="Inoue M."/>
        </authorList>
    </citation>
    <scope>NUCLEOTIDE SEQUENCE</scope>
    <source>
        <strain evidence="4">JCM 12289</strain>
    </source>
</reference>
<sequence>MAQREQIRTGERGVLAHFGHMDEEPMTITEGDGAYVRTDDDEEYLDFTSQLYCVNAGHSNDAITDAMAEQLDRIQYVSSAKDNDARSQLADTLTEVAPQPLTDVFFSISGSESNEAAIQIAREFQDASTVLTRWRSYHGGTYATAGITGDPAIRLPVESHAATTGNVKFLPPFGGADAAFDADSPEELTERSLAHLEYVIRNQGPDSIAALVTEIVGGSSGAFTAPPGYFEGVRELCDEYDILLIADEVITGFGRCGEWFGSQTEGIEPDMITFAKGVTSAYAPLAGVLMRSELGTALREDAMDIGQTFAGNPVACAAGNAALEEYDDHLIDNVRELSPALEERVRSLADHDVVCDVRGRGFHWAVEFADPETGELVFDPRVEDGYNPVADVLTRTREKGVLVGGGRPLIQIMLSPPFCVDEDDIETGVAALEESIEEVFE</sequence>
<keyword evidence="4" id="KW-0808">Transferase</keyword>
<dbReference type="Gene3D" id="3.90.1150.10">
    <property type="entry name" value="Aspartate Aminotransferase, domain 1"/>
    <property type="match status" value="1"/>
</dbReference>
<keyword evidence="2 3" id="KW-0663">Pyridoxal phosphate</keyword>
<comment type="similarity">
    <text evidence="1 3">Belongs to the class-III pyridoxal-phosphate-dependent aminotransferase family.</text>
</comment>
<dbReference type="Pfam" id="PF00202">
    <property type="entry name" value="Aminotran_3"/>
    <property type="match status" value="1"/>
</dbReference>
<evidence type="ECO:0000256" key="1">
    <source>
        <dbReference type="ARBA" id="ARBA00008954"/>
    </source>
</evidence>
<evidence type="ECO:0000313" key="5">
    <source>
        <dbReference type="EMBL" id="UOO95759.1"/>
    </source>
</evidence>
<reference evidence="5" key="2">
    <citation type="submission" date="2022-04" db="EMBL/GenBank/DDBJ databases">
        <title>Sequencing and genomic assembly of Halococcus dombrowskii.</title>
        <authorList>
            <person name="Lim S.W."/>
            <person name="MacLea K.S."/>
        </authorList>
    </citation>
    <scope>NUCLEOTIDE SEQUENCE</scope>
    <source>
        <strain evidence="5">H4</strain>
    </source>
</reference>
<dbReference type="GO" id="GO:0005829">
    <property type="term" value="C:cytosol"/>
    <property type="evidence" value="ECO:0007669"/>
    <property type="project" value="TreeGrafter"/>
</dbReference>
<dbReference type="InterPro" id="IPR015421">
    <property type="entry name" value="PyrdxlP-dep_Trfase_major"/>
</dbReference>
<dbReference type="GeneID" id="71760859"/>
<keyword evidence="4" id="KW-0032">Aminotransferase</keyword>
<reference evidence="4" key="1">
    <citation type="journal article" date="2014" name="Int. J. Syst. Evol. Microbiol.">
        <title>Complete genome sequence of Corynebacterium casei LMG S-19264T (=DSM 44701T), isolated from a smear-ripened cheese.</title>
        <authorList>
            <consortium name="US DOE Joint Genome Institute (JGI-PGF)"/>
            <person name="Walter F."/>
            <person name="Albersmeier A."/>
            <person name="Kalinowski J."/>
            <person name="Ruckert C."/>
        </authorList>
    </citation>
    <scope>NUCLEOTIDE SEQUENCE</scope>
    <source>
        <strain evidence="4">JCM 12289</strain>
    </source>
</reference>
<dbReference type="KEGG" id="hdo:MUK72_03385"/>
<dbReference type="Proteomes" id="UP000830542">
    <property type="component" value="Chromosome"/>
</dbReference>
<dbReference type="AlphaFoldDB" id="A0AAV3SE83"/>
<dbReference type="PROSITE" id="PS00600">
    <property type="entry name" value="AA_TRANSFER_CLASS_3"/>
    <property type="match status" value="1"/>
</dbReference>
<protein>
    <submittedName>
        <fullName evidence="5">Aminotransferase class III-fold pyridoxal phosphate-dependent enzyme</fullName>
    </submittedName>
    <submittedName>
        <fullName evidence="4">Aspartate aminotransferase family protein</fullName>
    </submittedName>
</protein>
<proteinExistence type="inferred from homology"/>
<dbReference type="Gene3D" id="3.40.640.10">
    <property type="entry name" value="Type I PLP-dependent aspartate aminotransferase-like (Major domain)"/>
    <property type="match status" value="1"/>
</dbReference>
<evidence type="ECO:0000313" key="6">
    <source>
        <dbReference type="Proteomes" id="UP000830542"/>
    </source>
</evidence>
<dbReference type="GO" id="GO:0030170">
    <property type="term" value="F:pyridoxal phosphate binding"/>
    <property type="evidence" value="ECO:0007669"/>
    <property type="project" value="InterPro"/>
</dbReference>
<dbReference type="SUPFAM" id="SSF53383">
    <property type="entry name" value="PLP-dependent transferases"/>
    <property type="match status" value="1"/>
</dbReference>
<dbReference type="GO" id="GO:0008483">
    <property type="term" value="F:transaminase activity"/>
    <property type="evidence" value="ECO:0007669"/>
    <property type="project" value="UniProtKB-KW"/>
</dbReference>
<evidence type="ECO:0000256" key="2">
    <source>
        <dbReference type="ARBA" id="ARBA00022898"/>
    </source>
</evidence>
<gene>
    <name evidence="4" type="ORF">GCM10008985_14630</name>
    <name evidence="5" type="ORF">MUK72_03385</name>
</gene>